<evidence type="ECO:0000256" key="1">
    <source>
        <dbReference type="ARBA" id="ARBA00002324"/>
    </source>
</evidence>
<dbReference type="PANTHER" id="PTHR39321">
    <property type="entry name" value="NICOTINATE-NUCLEOTIDE ADENYLYLTRANSFERASE-RELATED"/>
    <property type="match status" value="1"/>
</dbReference>
<dbReference type="PANTHER" id="PTHR39321:SF3">
    <property type="entry name" value="PHOSPHOPANTETHEINE ADENYLYLTRANSFERASE"/>
    <property type="match status" value="1"/>
</dbReference>
<dbReference type="InterPro" id="IPR014729">
    <property type="entry name" value="Rossmann-like_a/b/a_fold"/>
</dbReference>
<comment type="similarity">
    <text evidence="10">Belongs to the NadD family.</text>
</comment>
<keyword evidence="7 10" id="KW-0067">ATP-binding</keyword>
<dbReference type="NCBIfam" id="TIGR00482">
    <property type="entry name" value="nicotinate (nicotinamide) nucleotide adenylyltransferase"/>
    <property type="match status" value="1"/>
</dbReference>
<keyword evidence="3 10" id="KW-0662">Pyridine nucleotide biosynthesis</keyword>
<dbReference type="InterPro" id="IPR005248">
    <property type="entry name" value="NadD/NMNAT"/>
</dbReference>
<reference evidence="12 13" key="1">
    <citation type="submission" date="2020-06" db="EMBL/GenBank/DDBJ databases">
        <title>Genomic analysis of Salicibibacter sp. NKC5-3.</title>
        <authorList>
            <person name="Oh Y.J."/>
        </authorList>
    </citation>
    <scope>NUCLEOTIDE SEQUENCE [LARGE SCALE GENOMIC DNA]</scope>
    <source>
        <strain evidence="12 13">NKC5-3</strain>
    </source>
</reference>
<dbReference type="Gene3D" id="3.40.50.620">
    <property type="entry name" value="HUPs"/>
    <property type="match status" value="1"/>
</dbReference>
<dbReference type="SUPFAM" id="SSF52374">
    <property type="entry name" value="Nucleotidylyl transferase"/>
    <property type="match status" value="1"/>
</dbReference>
<dbReference type="UniPathway" id="UPA00253">
    <property type="reaction ID" value="UER00332"/>
</dbReference>
<comment type="catalytic activity">
    <reaction evidence="9 10">
        <text>nicotinate beta-D-ribonucleotide + ATP + H(+) = deamido-NAD(+) + diphosphate</text>
        <dbReference type="Rhea" id="RHEA:22860"/>
        <dbReference type="ChEBI" id="CHEBI:15378"/>
        <dbReference type="ChEBI" id="CHEBI:30616"/>
        <dbReference type="ChEBI" id="CHEBI:33019"/>
        <dbReference type="ChEBI" id="CHEBI:57502"/>
        <dbReference type="ChEBI" id="CHEBI:58437"/>
        <dbReference type="EC" id="2.7.7.18"/>
    </reaction>
</comment>
<name>A0A7T6Z4C7_9BACI</name>
<evidence type="ECO:0000256" key="6">
    <source>
        <dbReference type="ARBA" id="ARBA00022741"/>
    </source>
</evidence>
<dbReference type="AlphaFoldDB" id="A0A7T6Z4C7"/>
<keyword evidence="8 10" id="KW-0520">NAD</keyword>
<keyword evidence="4 10" id="KW-0808">Transferase</keyword>
<evidence type="ECO:0000256" key="9">
    <source>
        <dbReference type="ARBA" id="ARBA00048721"/>
    </source>
</evidence>
<keyword evidence="13" id="KW-1185">Reference proteome</keyword>
<evidence type="ECO:0000313" key="13">
    <source>
        <dbReference type="Proteomes" id="UP000595823"/>
    </source>
</evidence>
<dbReference type="Proteomes" id="UP000595823">
    <property type="component" value="Chromosome"/>
</dbReference>
<dbReference type="RefSeq" id="WP_200123817.1">
    <property type="nucleotide sequence ID" value="NZ_CP054705.1"/>
</dbReference>
<organism evidence="12 13">
    <name type="scientific">Salicibibacter cibarius</name>
    <dbReference type="NCBI Taxonomy" id="2743000"/>
    <lineage>
        <taxon>Bacteria</taxon>
        <taxon>Bacillati</taxon>
        <taxon>Bacillota</taxon>
        <taxon>Bacilli</taxon>
        <taxon>Bacillales</taxon>
        <taxon>Bacillaceae</taxon>
        <taxon>Salicibibacter</taxon>
    </lineage>
</organism>
<dbReference type="HAMAP" id="MF_00244">
    <property type="entry name" value="NaMN_adenylyltr"/>
    <property type="match status" value="1"/>
</dbReference>
<comment type="function">
    <text evidence="1 10">Catalyzes the reversible adenylation of nicotinate mononucleotide (NaMN) to nicotinic acid adenine dinucleotide (NaAD).</text>
</comment>
<comment type="pathway">
    <text evidence="2 10">Cofactor biosynthesis; NAD(+) biosynthesis; deamido-NAD(+) from nicotinate D-ribonucleotide: step 1/1.</text>
</comment>
<dbReference type="InterPro" id="IPR004821">
    <property type="entry name" value="Cyt_trans-like"/>
</dbReference>
<dbReference type="GO" id="GO:0005524">
    <property type="term" value="F:ATP binding"/>
    <property type="evidence" value="ECO:0007669"/>
    <property type="project" value="UniProtKB-KW"/>
</dbReference>
<dbReference type="CDD" id="cd02165">
    <property type="entry name" value="NMNAT"/>
    <property type="match status" value="1"/>
</dbReference>
<gene>
    <name evidence="10 12" type="primary">nadD</name>
    <name evidence="12" type="ORF">HUG15_14690</name>
</gene>
<keyword evidence="5 10" id="KW-0548">Nucleotidyltransferase</keyword>
<evidence type="ECO:0000256" key="8">
    <source>
        <dbReference type="ARBA" id="ARBA00023027"/>
    </source>
</evidence>
<evidence type="ECO:0000256" key="4">
    <source>
        <dbReference type="ARBA" id="ARBA00022679"/>
    </source>
</evidence>
<feature type="domain" description="Cytidyltransferase-like" evidence="11">
    <location>
        <begin position="5"/>
        <end position="184"/>
    </location>
</feature>
<evidence type="ECO:0000313" key="12">
    <source>
        <dbReference type="EMBL" id="QQK76689.1"/>
    </source>
</evidence>
<dbReference type="GO" id="GO:0009435">
    <property type="term" value="P:NAD+ biosynthetic process"/>
    <property type="evidence" value="ECO:0007669"/>
    <property type="project" value="UniProtKB-UniRule"/>
</dbReference>
<dbReference type="GO" id="GO:0004515">
    <property type="term" value="F:nicotinate-nucleotide adenylyltransferase activity"/>
    <property type="evidence" value="ECO:0007669"/>
    <property type="project" value="UniProtKB-UniRule"/>
</dbReference>
<keyword evidence="6 10" id="KW-0547">Nucleotide-binding</keyword>
<dbReference type="EMBL" id="CP054705">
    <property type="protein sequence ID" value="QQK76689.1"/>
    <property type="molecule type" value="Genomic_DNA"/>
</dbReference>
<evidence type="ECO:0000256" key="2">
    <source>
        <dbReference type="ARBA" id="ARBA00005019"/>
    </source>
</evidence>
<protein>
    <recommendedName>
        <fullName evidence="10">Probable nicotinate-nucleotide adenylyltransferase</fullName>
        <ecNumber evidence="10">2.7.7.18</ecNumber>
    </recommendedName>
    <alternativeName>
        <fullName evidence="10">Deamido-NAD(+) diphosphorylase</fullName>
    </alternativeName>
    <alternativeName>
        <fullName evidence="10">Deamido-NAD(+) pyrophosphorylase</fullName>
    </alternativeName>
    <alternativeName>
        <fullName evidence="10">Nicotinate mononucleotide adenylyltransferase</fullName>
        <shortName evidence="10">NaMN adenylyltransferase</shortName>
    </alternativeName>
</protein>
<evidence type="ECO:0000256" key="10">
    <source>
        <dbReference type="HAMAP-Rule" id="MF_00244"/>
    </source>
</evidence>
<dbReference type="EC" id="2.7.7.18" evidence="10"/>
<accession>A0A7T6Z4C7</accession>
<evidence type="ECO:0000256" key="5">
    <source>
        <dbReference type="ARBA" id="ARBA00022695"/>
    </source>
</evidence>
<evidence type="ECO:0000256" key="7">
    <source>
        <dbReference type="ARBA" id="ARBA00022840"/>
    </source>
</evidence>
<dbReference type="KEGG" id="scia:HUG15_14690"/>
<sequence>MKIGIYGSSFDPITNVHLWTASTVLHQAKLDKVIFLPCASNRADKQLHTEDEHRWNIIQLAIKDNQVFVADDYEISLRSGVGKQYTLYTMEHFKSKFPNDDVFFIMGADVLRDIDNQDVPVHRRWRMREKLIHSNKFIIMARDGIDMTKVISKSPLLRNHDDGSRFHLIDKGLAMEISSSYIRQEFALGGEPRYLLPEACYQYILEHDLYRHT</sequence>
<evidence type="ECO:0000256" key="3">
    <source>
        <dbReference type="ARBA" id="ARBA00022642"/>
    </source>
</evidence>
<evidence type="ECO:0000259" key="11">
    <source>
        <dbReference type="Pfam" id="PF01467"/>
    </source>
</evidence>
<proteinExistence type="inferred from homology"/>
<dbReference type="Pfam" id="PF01467">
    <property type="entry name" value="CTP_transf_like"/>
    <property type="match status" value="1"/>
</dbReference>